<evidence type="ECO:0000313" key="4">
    <source>
        <dbReference type="EMBL" id="GAA4879141.1"/>
    </source>
</evidence>
<keyword evidence="5" id="KW-1185">Reference proteome</keyword>
<evidence type="ECO:0000256" key="2">
    <source>
        <dbReference type="ARBA" id="ARBA00023315"/>
    </source>
</evidence>
<sequence length="187" mass="20243">MPATPQFRPARPEDAEQVARLHTDSWRRHYRGAYADAYLDGDILSDRRTVWSARLAAPAGAVTLLAEDPPGSLLGFVHLVPDEDAVHGSLVDNLHVVHGRHRSGLGTELLTRAAAAAAERAAGPALHLWVHERNTAARAFYRALGGSPVERVPVAPPGGRPERLDGTPYKLRLVWPDAAALAARRLT</sequence>
<keyword evidence="2" id="KW-0012">Acyltransferase</keyword>
<name>A0ABP9EH41_9ACTN</name>
<dbReference type="PANTHER" id="PTHR43877:SF1">
    <property type="entry name" value="ACETYLTRANSFERASE"/>
    <property type="match status" value="1"/>
</dbReference>
<dbReference type="Pfam" id="PF00583">
    <property type="entry name" value="Acetyltransf_1"/>
    <property type="match status" value="1"/>
</dbReference>
<proteinExistence type="predicted"/>
<reference evidence="5" key="1">
    <citation type="journal article" date="2019" name="Int. J. Syst. Evol. Microbiol.">
        <title>The Global Catalogue of Microorganisms (GCM) 10K type strain sequencing project: providing services to taxonomists for standard genome sequencing and annotation.</title>
        <authorList>
            <consortium name="The Broad Institute Genomics Platform"/>
            <consortium name="The Broad Institute Genome Sequencing Center for Infectious Disease"/>
            <person name="Wu L."/>
            <person name="Ma J."/>
        </authorList>
    </citation>
    <scope>NUCLEOTIDE SEQUENCE [LARGE SCALE GENOMIC DNA]</scope>
    <source>
        <strain evidence="5">JCM 13006</strain>
    </source>
</reference>
<dbReference type="PROSITE" id="PS51186">
    <property type="entry name" value="GNAT"/>
    <property type="match status" value="1"/>
</dbReference>
<dbReference type="Gene3D" id="3.40.630.30">
    <property type="match status" value="1"/>
</dbReference>
<evidence type="ECO:0000256" key="1">
    <source>
        <dbReference type="ARBA" id="ARBA00022679"/>
    </source>
</evidence>
<protein>
    <submittedName>
        <fullName evidence="4">GNAT family N-acetyltransferase</fullName>
    </submittedName>
</protein>
<comment type="caution">
    <text evidence="4">The sequence shown here is derived from an EMBL/GenBank/DDBJ whole genome shotgun (WGS) entry which is preliminary data.</text>
</comment>
<dbReference type="InterPro" id="IPR050832">
    <property type="entry name" value="Bact_Acetyltransf"/>
</dbReference>
<dbReference type="InterPro" id="IPR016181">
    <property type="entry name" value="Acyl_CoA_acyltransferase"/>
</dbReference>
<dbReference type="SUPFAM" id="SSF55729">
    <property type="entry name" value="Acyl-CoA N-acyltransferases (Nat)"/>
    <property type="match status" value="1"/>
</dbReference>
<dbReference type="PANTHER" id="PTHR43877">
    <property type="entry name" value="AMINOALKYLPHOSPHONATE N-ACETYLTRANSFERASE-RELATED-RELATED"/>
    <property type="match status" value="1"/>
</dbReference>
<accession>A0ABP9EH41</accession>
<dbReference type="EMBL" id="BAABIS010000001">
    <property type="protein sequence ID" value="GAA4879141.1"/>
    <property type="molecule type" value="Genomic_DNA"/>
</dbReference>
<organism evidence="4 5">
    <name type="scientific">Kitasatospora terrestris</name>
    <dbReference type="NCBI Taxonomy" id="258051"/>
    <lineage>
        <taxon>Bacteria</taxon>
        <taxon>Bacillati</taxon>
        <taxon>Actinomycetota</taxon>
        <taxon>Actinomycetes</taxon>
        <taxon>Kitasatosporales</taxon>
        <taxon>Streptomycetaceae</taxon>
        <taxon>Kitasatospora</taxon>
    </lineage>
</organism>
<keyword evidence="1" id="KW-0808">Transferase</keyword>
<evidence type="ECO:0000259" key="3">
    <source>
        <dbReference type="PROSITE" id="PS51186"/>
    </source>
</evidence>
<evidence type="ECO:0000313" key="5">
    <source>
        <dbReference type="Proteomes" id="UP001501752"/>
    </source>
</evidence>
<gene>
    <name evidence="4" type="ORF">GCM10023235_69170</name>
</gene>
<dbReference type="InterPro" id="IPR000182">
    <property type="entry name" value="GNAT_dom"/>
</dbReference>
<dbReference type="RefSeq" id="WP_345700847.1">
    <property type="nucleotide sequence ID" value="NZ_BAABIS010000001.1"/>
</dbReference>
<dbReference type="Proteomes" id="UP001501752">
    <property type="component" value="Unassembled WGS sequence"/>
</dbReference>
<feature type="domain" description="N-acetyltransferase" evidence="3">
    <location>
        <begin position="5"/>
        <end position="174"/>
    </location>
</feature>